<dbReference type="Gene3D" id="3.30.360.10">
    <property type="entry name" value="Dihydrodipicolinate Reductase, domain 2"/>
    <property type="match status" value="1"/>
</dbReference>
<dbReference type="InterPro" id="IPR051450">
    <property type="entry name" value="Gfo/Idh/MocA_Oxidoreductases"/>
</dbReference>
<dbReference type="Proteomes" id="UP000034881">
    <property type="component" value="Unassembled WGS sequence"/>
</dbReference>
<evidence type="ECO:0000259" key="1">
    <source>
        <dbReference type="Pfam" id="PF01408"/>
    </source>
</evidence>
<dbReference type="AlphaFoldDB" id="A0A0G0QR83"/>
<name>A0A0G0QR83_9BACT</name>
<reference evidence="3 4" key="1">
    <citation type="journal article" date="2015" name="Nature">
        <title>rRNA introns, odd ribosomes, and small enigmatic genomes across a large radiation of phyla.</title>
        <authorList>
            <person name="Brown C.T."/>
            <person name="Hug L.A."/>
            <person name="Thomas B.C."/>
            <person name="Sharon I."/>
            <person name="Castelle C.J."/>
            <person name="Singh A."/>
            <person name="Wilkins M.J."/>
            <person name="Williams K.H."/>
            <person name="Banfield J.F."/>
        </authorList>
    </citation>
    <scope>NUCLEOTIDE SEQUENCE [LARGE SCALE GENOMIC DNA]</scope>
</reference>
<dbReference type="Pfam" id="PF22725">
    <property type="entry name" value="GFO_IDH_MocA_C3"/>
    <property type="match status" value="1"/>
</dbReference>
<evidence type="ECO:0000259" key="2">
    <source>
        <dbReference type="Pfam" id="PF22725"/>
    </source>
</evidence>
<evidence type="ECO:0000313" key="4">
    <source>
        <dbReference type="Proteomes" id="UP000034881"/>
    </source>
</evidence>
<gene>
    <name evidence="3" type="ORF">UT77_C0001G0089</name>
</gene>
<proteinExistence type="predicted"/>
<sequence>MGYKLPRLLSRGFLDSKFTSASHLMPRKTVTLLRLHPRTKSAYVWRSGYRVITLALIGTGKWGRNYLHTAKNIKDIEIKYICSQTQKSLDSLPNSYIKTLTINDLLKNKDIDGFIIATPISTHFDIAKKLLALNHNLLIEKPLTANYDRALQLQRIWKITKPKVLTGHLYLYNPAYRRVKTLFKKIKSVKSINFEGVCSPIRKDASVIWDWGPHPVSIILDLVKSQIIKVKAVGSINQSRNNLYDTVKFKMLFANNLEAVINISWFGTHKIRKLTIEGTDEKIEFDDTNISNQKITYYKLNQPPQYPKYEKGAALTAQLLEFVMAIRGLQKITSDMNTGVLIVKVLSAIEKSVLGGGAWIGLDTAS</sequence>
<comment type="caution">
    <text evidence="3">The sequence shown here is derived from an EMBL/GenBank/DDBJ whole genome shotgun (WGS) entry which is preliminary data.</text>
</comment>
<organism evidence="3 4">
    <name type="scientific">Candidatus Daviesbacteria bacterium GW2011_GWC2_40_12</name>
    <dbReference type="NCBI Taxonomy" id="1618431"/>
    <lineage>
        <taxon>Bacteria</taxon>
        <taxon>Candidatus Daviesiibacteriota</taxon>
    </lineage>
</organism>
<dbReference type="InterPro" id="IPR036291">
    <property type="entry name" value="NAD(P)-bd_dom_sf"/>
</dbReference>
<dbReference type="PANTHER" id="PTHR43377">
    <property type="entry name" value="BILIVERDIN REDUCTASE A"/>
    <property type="match status" value="1"/>
</dbReference>
<dbReference type="InterPro" id="IPR000683">
    <property type="entry name" value="Gfo/Idh/MocA-like_OxRdtase_N"/>
</dbReference>
<feature type="domain" description="Gfo/Idh/MocA-like oxidoreductase N-terminal" evidence="1">
    <location>
        <begin position="53"/>
        <end position="165"/>
    </location>
</feature>
<dbReference type="GO" id="GO:0000166">
    <property type="term" value="F:nucleotide binding"/>
    <property type="evidence" value="ECO:0007669"/>
    <property type="project" value="InterPro"/>
</dbReference>
<evidence type="ECO:0000313" key="3">
    <source>
        <dbReference type="EMBL" id="KKR42638.1"/>
    </source>
</evidence>
<dbReference type="Pfam" id="PF01408">
    <property type="entry name" value="GFO_IDH_MocA"/>
    <property type="match status" value="1"/>
</dbReference>
<dbReference type="SUPFAM" id="SSF51735">
    <property type="entry name" value="NAD(P)-binding Rossmann-fold domains"/>
    <property type="match status" value="1"/>
</dbReference>
<dbReference type="SUPFAM" id="SSF55347">
    <property type="entry name" value="Glyceraldehyde-3-phosphate dehydrogenase-like, C-terminal domain"/>
    <property type="match status" value="1"/>
</dbReference>
<dbReference type="InterPro" id="IPR055170">
    <property type="entry name" value="GFO_IDH_MocA-like_dom"/>
</dbReference>
<protein>
    <submittedName>
        <fullName evidence="3">Oxidoreductase domain protein</fullName>
    </submittedName>
</protein>
<feature type="domain" description="GFO/IDH/MocA-like oxidoreductase" evidence="2">
    <location>
        <begin position="205"/>
        <end position="283"/>
    </location>
</feature>
<dbReference type="PANTHER" id="PTHR43377:SF1">
    <property type="entry name" value="BILIVERDIN REDUCTASE A"/>
    <property type="match status" value="1"/>
</dbReference>
<dbReference type="EMBL" id="LBYB01000001">
    <property type="protein sequence ID" value="KKR42638.1"/>
    <property type="molecule type" value="Genomic_DNA"/>
</dbReference>
<accession>A0A0G0QR83</accession>
<dbReference type="Gene3D" id="3.40.50.720">
    <property type="entry name" value="NAD(P)-binding Rossmann-like Domain"/>
    <property type="match status" value="1"/>
</dbReference>